<reference evidence="7 8" key="1">
    <citation type="submission" date="2017-06" db="EMBL/GenBank/DDBJ databases">
        <title>Yangia sp. YSBP01 complete genome sequence.</title>
        <authorList>
            <person name="Woo J.-H."/>
            <person name="Kim H.-S."/>
        </authorList>
    </citation>
    <scope>NUCLEOTIDE SEQUENCE [LARGE SCALE GENOMIC DNA]</scope>
    <source>
        <strain evidence="7 8">YSBP01</strain>
    </source>
</reference>
<feature type="domain" description="FlgD/Vpr Ig-like" evidence="6">
    <location>
        <begin position="106"/>
        <end position="171"/>
    </location>
</feature>
<name>A0A2U8H8P6_9RHOB</name>
<dbReference type="Gene3D" id="2.60.40.4070">
    <property type="match status" value="1"/>
</dbReference>
<protein>
    <recommendedName>
        <fullName evidence="2 5">Basal-body rod modification protein FlgD</fullName>
    </recommendedName>
</protein>
<dbReference type="Pfam" id="PF03963">
    <property type="entry name" value="FlgD"/>
    <property type="match status" value="1"/>
</dbReference>
<dbReference type="Proteomes" id="UP000244915">
    <property type="component" value="Chromosome 1"/>
</dbReference>
<evidence type="ECO:0000256" key="3">
    <source>
        <dbReference type="ARBA" id="ARBA00022795"/>
    </source>
</evidence>
<dbReference type="AlphaFoldDB" id="A0A2U8H8P6"/>
<comment type="similarity">
    <text evidence="1 5">Belongs to the FlgD family.</text>
</comment>
<dbReference type="EMBL" id="CP022189">
    <property type="protein sequence ID" value="AWI82337.1"/>
    <property type="molecule type" value="Genomic_DNA"/>
</dbReference>
<evidence type="ECO:0000313" key="8">
    <source>
        <dbReference type="Proteomes" id="UP000244915"/>
    </source>
</evidence>
<sequence>MDISTAAQTSAGAKSAVAIGSSRSTLTSDFDTFLKMLTTQAQNQDPFNPVDATEYASQLASFSAVEQQVLTNDLLTGLTGLASDGGFERLASWIGLESLVAGTTYFDGSAVAFDVDLPEDAQSAILVLRDSSGAERNRLSLTPGSDSYLWDGTDLGGAPLPEGLYHAEVELYHEGVLAETRPAQSYMRIDEVRRAEGGFLLTLQGGWQIEATKVAALRRPTE</sequence>
<dbReference type="InterPro" id="IPR005648">
    <property type="entry name" value="FlgD"/>
</dbReference>
<evidence type="ECO:0000256" key="1">
    <source>
        <dbReference type="ARBA" id="ARBA00010577"/>
    </source>
</evidence>
<proteinExistence type="inferred from homology"/>
<dbReference type="OrthoDB" id="9785233at2"/>
<comment type="function">
    <text evidence="4 5">Required for flagellar hook formation. May act as a scaffolding protein.</text>
</comment>
<keyword evidence="3 5" id="KW-1005">Bacterial flagellum biogenesis</keyword>
<dbReference type="Pfam" id="PF13860">
    <property type="entry name" value="FlgD_ig"/>
    <property type="match status" value="1"/>
</dbReference>
<evidence type="ECO:0000256" key="5">
    <source>
        <dbReference type="RuleBase" id="RU362076"/>
    </source>
</evidence>
<dbReference type="RefSeq" id="WP_108964262.1">
    <property type="nucleotide sequence ID" value="NZ_CP022189.1"/>
</dbReference>
<gene>
    <name evidence="7" type="ORF">CEW88_00830</name>
</gene>
<evidence type="ECO:0000256" key="4">
    <source>
        <dbReference type="ARBA" id="ARBA00024746"/>
    </source>
</evidence>
<dbReference type="InterPro" id="IPR025965">
    <property type="entry name" value="FlgD/Vpr_Ig-like"/>
</dbReference>
<evidence type="ECO:0000256" key="2">
    <source>
        <dbReference type="ARBA" id="ARBA00016013"/>
    </source>
</evidence>
<dbReference type="KEGG" id="ypac:CEW88_00830"/>
<dbReference type="Gene3D" id="2.30.30.910">
    <property type="match status" value="1"/>
</dbReference>
<organism evidence="7 8">
    <name type="scientific">Alloyangia pacifica</name>
    <dbReference type="NCBI Taxonomy" id="311180"/>
    <lineage>
        <taxon>Bacteria</taxon>
        <taxon>Pseudomonadati</taxon>
        <taxon>Pseudomonadota</taxon>
        <taxon>Alphaproteobacteria</taxon>
        <taxon>Rhodobacterales</taxon>
        <taxon>Roseobacteraceae</taxon>
        <taxon>Alloyangia</taxon>
    </lineage>
</organism>
<evidence type="ECO:0000313" key="7">
    <source>
        <dbReference type="EMBL" id="AWI82337.1"/>
    </source>
</evidence>
<accession>A0A2U8H8P6</accession>
<dbReference type="GO" id="GO:0044781">
    <property type="term" value="P:bacterial-type flagellum organization"/>
    <property type="evidence" value="ECO:0007669"/>
    <property type="project" value="UniProtKB-UniRule"/>
</dbReference>
<evidence type="ECO:0000259" key="6">
    <source>
        <dbReference type="Pfam" id="PF13860"/>
    </source>
</evidence>